<keyword evidence="3 14" id="KW-1003">Cell membrane</keyword>
<dbReference type="PANTHER" id="PTHR23076">
    <property type="entry name" value="METALLOPROTEASE M41 FTSH"/>
    <property type="match status" value="1"/>
</dbReference>
<evidence type="ECO:0000256" key="11">
    <source>
        <dbReference type="ARBA" id="ARBA00022989"/>
    </source>
</evidence>
<dbReference type="InterPro" id="IPR000642">
    <property type="entry name" value="Peptidase_M41"/>
</dbReference>
<evidence type="ECO:0000256" key="14">
    <source>
        <dbReference type="HAMAP-Rule" id="MF_01458"/>
    </source>
</evidence>
<dbReference type="InterPro" id="IPR011546">
    <property type="entry name" value="Pept_M41_FtsH_extracell"/>
</dbReference>
<feature type="domain" description="AAA+ ATPase" evidence="17">
    <location>
        <begin position="194"/>
        <end position="334"/>
    </location>
</feature>
<dbReference type="Gene3D" id="3.40.50.300">
    <property type="entry name" value="P-loop containing nucleotide triphosphate hydrolases"/>
    <property type="match status" value="1"/>
</dbReference>
<name>A0ABW0JNJ9_9GAMM</name>
<feature type="binding site" evidence="14">
    <location>
        <position position="429"/>
    </location>
    <ligand>
        <name>Zn(2+)</name>
        <dbReference type="ChEBI" id="CHEBI:29105"/>
        <note>catalytic</note>
    </ligand>
</feature>
<feature type="transmembrane region" description="Helical" evidence="14">
    <location>
        <begin position="12"/>
        <end position="31"/>
    </location>
</feature>
<dbReference type="InterPro" id="IPR003960">
    <property type="entry name" value="ATPase_AAA_CS"/>
</dbReference>
<comment type="subunit">
    <text evidence="14">Homohexamer.</text>
</comment>
<evidence type="ECO:0000256" key="10">
    <source>
        <dbReference type="ARBA" id="ARBA00022840"/>
    </source>
</evidence>
<dbReference type="PANTHER" id="PTHR23076:SF97">
    <property type="entry name" value="ATP-DEPENDENT ZINC METALLOPROTEASE YME1L1"/>
    <property type="match status" value="1"/>
</dbReference>
<gene>
    <name evidence="14 18" type="primary">ftsH</name>
    <name evidence="18" type="ORF">ACFPME_13805</name>
</gene>
<accession>A0ABW0JNJ9</accession>
<dbReference type="RefSeq" id="WP_377306230.1">
    <property type="nucleotide sequence ID" value="NZ_JBHSMK010000009.1"/>
</dbReference>
<dbReference type="NCBIfam" id="TIGR01241">
    <property type="entry name" value="FtsH_fam"/>
    <property type="match status" value="1"/>
</dbReference>
<evidence type="ECO:0000256" key="5">
    <source>
        <dbReference type="ARBA" id="ARBA00022692"/>
    </source>
</evidence>
<dbReference type="SMART" id="SM00382">
    <property type="entry name" value="AAA"/>
    <property type="match status" value="1"/>
</dbReference>
<feature type="compositionally biased region" description="Pro residues" evidence="16">
    <location>
        <begin position="639"/>
        <end position="648"/>
    </location>
</feature>
<dbReference type="PROSITE" id="PS00674">
    <property type="entry name" value="AAA"/>
    <property type="match status" value="1"/>
</dbReference>
<dbReference type="InterPro" id="IPR027417">
    <property type="entry name" value="P-loop_NTPase"/>
</dbReference>
<comment type="caution">
    <text evidence="18">The sequence shown here is derived from an EMBL/GenBank/DDBJ whole genome shotgun (WGS) entry which is preliminary data.</text>
</comment>
<evidence type="ECO:0000256" key="3">
    <source>
        <dbReference type="ARBA" id="ARBA00022475"/>
    </source>
</evidence>
<dbReference type="InterPro" id="IPR005936">
    <property type="entry name" value="FtsH"/>
</dbReference>
<dbReference type="GO" id="GO:0008237">
    <property type="term" value="F:metallopeptidase activity"/>
    <property type="evidence" value="ECO:0007669"/>
    <property type="project" value="UniProtKB-KW"/>
</dbReference>
<sequence>MATKPPSPYRKWIWYALLMVAATIAVENYVAPRNQVQSISYSQFESALKAGEIADVTVSDTSLEGSYRTPDRNGRTRYFSTVRVAPDIARELAAARVNFHQEPPPGPLENILRWTFPFVGLAMLWMFLSQRVLEGRGEHGMLAIGRNKAKIFVERSIHTSFADVAGVDEAKEELKEVILFLKNPQDYGRLGAHIPKGILLVGPPGTGKTLLARAVAGEAGVPFFSISGSEFVELFVGVGAARVRDLFERARAQAPCIIFIDELDALGRARGAAPISGGQDEKEQTLNQLLTELDGFDVSSGVVLLAATNRPEILDPALLRAGRFDRQILVDRPDKSGRLAILAIHTRKVKLDPTVALADIAAITIGFTGADLANLVNEAALLATRRGANTVQSRDLTEAIERIIAGLEKKSRVLNAAERRAVAYHELGHALVALALPGAKVQKVSIIPRGVAALGYTIQRPTEDRFLMSRTELADKMTVLLGGRAAESLALGEISTGAADDLAKATAIARSMVLLYGMVPELGQVSYGNNMPTLLGTPTDAWTPRTYGEQTAAAIDKAVRELIDTAFLQARTILARERAALESAADVLLHDETISGERLVKIVEDAAGGTGTSDDNAAGVASASKGNGTPPADLAGLAPPAPLRQPAR</sequence>
<feature type="region of interest" description="Disordered" evidence="16">
    <location>
        <begin position="608"/>
        <end position="648"/>
    </location>
</feature>
<comment type="caution">
    <text evidence="14">Lacks conserved residue(s) required for the propagation of feature annotation.</text>
</comment>
<evidence type="ECO:0000256" key="12">
    <source>
        <dbReference type="ARBA" id="ARBA00023049"/>
    </source>
</evidence>
<keyword evidence="13 14" id="KW-0472">Membrane</keyword>
<dbReference type="EMBL" id="JBHSMK010000009">
    <property type="protein sequence ID" value="MFC5437632.1"/>
    <property type="molecule type" value="Genomic_DNA"/>
</dbReference>
<evidence type="ECO:0000256" key="13">
    <source>
        <dbReference type="ARBA" id="ARBA00023136"/>
    </source>
</evidence>
<protein>
    <recommendedName>
        <fullName evidence="14">ATP-dependent zinc metalloprotease FtsH</fullName>
        <ecNumber evidence="14">3.4.24.-</ecNumber>
    </recommendedName>
</protein>
<keyword evidence="11 14" id="KW-1133">Transmembrane helix</keyword>
<evidence type="ECO:0000259" key="17">
    <source>
        <dbReference type="SMART" id="SM00382"/>
    </source>
</evidence>
<dbReference type="Pfam" id="PF06480">
    <property type="entry name" value="FtsH_ext"/>
    <property type="match status" value="1"/>
</dbReference>
<feature type="binding site" evidence="14">
    <location>
        <position position="425"/>
    </location>
    <ligand>
        <name>Zn(2+)</name>
        <dbReference type="ChEBI" id="CHEBI:29105"/>
        <note>catalytic</note>
    </ligand>
</feature>
<comment type="function">
    <text evidence="14">Acts as a processive, ATP-dependent zinc metallopeptidase for both cytoplasmic and membrane proteins. Plays a role in the quality control of integral membrane proteins.</text>
</comment>
<comment type="cofactor">
    <cofactor evidence="14">
        <name>Zn(2+)</name>
        <dbReference type="ChEBI" id="CHEBI:29105"/>
    </cofactor>
    <text evidence="14">Binds 1 zinc ion per subunit.</text>
</comment>
<dbReference type="InterPro" id="IPR003593">
    <property type="entry name" value="AAA+_ATPase"/>
</dbReference>
<dbReference type="SUPFAM" id="SSF52540">
    <property type="entry name" value="P-loop containing nucleoside triphosphate hydrolases"/>
    <property type="match status" value="1"/>
</dbReference>
<evidence type="ECO:0000256" key="16">
    <source>
        <dbReference type="SAM" id="MobiDB-lite"/>
    </source>
</evidence>
<dbReference type="Gene3D" id="1.20.58.760">
    <property type="entry name" value="Peptidase M41"/>
    <property type="match status" value="1"/>
</dbReference>
<comment type="similarity">
    <text evidence="15">Belongs to the AAA ATPase family.</text>
</comment>
<dbReference type="Pfam" id="PF01434">
    <property type="entry name" value="Peptidase_M41"/>
    <property type="match status" value="1"/>
</dbReference>
<keyword evidence="4 14" id="KW-0645">Protease</keyword>
<proteinExistence type="inferred from homology"/>
<comment type="similarity">
    <text evidence="2 14">In the C-terminal section; belongs to the peptidase M41 family.</text>
</comment>
<organism evidence="18 19">
    <name type="scientific">Rhodanobacter umsongensis</name>
    <dbReference type="NCBI Taxonomy" id="633153"/>
    <lineage>
        <taxon>Bacteria</taxon>
        <taxon>Pseudomonadati</taxon>
        <taxon>Pseudomonadota</taxon>
        <taxon>Gammaproteobacteria</taxon>
        <taxon>Lysobacterales</taxon>
        <taxon>Rhodanobacteraceae</taxon>
        <taxon>Rhodanobacter</taxon>
    </lineage>
</organism>
<feature type="binding site" evidence="14">
    <location>
        <begin position="202"/>
        <end position="209"/>
    </location>
    <ligand>
        <name>ATP</name>
        <dbReference type="ChEBI" id="CHEBI:30616"/>
    </ligand>
</feature>
<dbReference type="Gene3D" id="1.10.8.60">
    <property type="match status" value="1"/>
</dbReference>
<dbReference type="Pfam" id="PF17862">
    <property type="entry name" value="AAA_lid_3"/>
    <property type="match status" value="1"/>
</dbReference>
<dbReference type="Gene3D" id="3.30.720.210">
    <property type="match status" value="1"/>
</dbReference>
<dbReference type="InterPro" id="IPR003959">
    <property type="entry name" value="ATPase_AAA_core"/>
</dbReference>
<dbReference type="SUPFAM" id="SSF140990">
    <property type="entry name" value="FtsH protease domain-like"/>
    <property type="match status" value="1"/>
</dbReference>
<keyword evidence="7 14" id="KW-0547">Nucleotide-binding</keyword>
<dbReference type="InterPro" id="IPR041569">
    <property type="entry name" value="AAA_lid_3"/>
</dbReference>
<reference evidence="19" key="1">
    <citation type="journal article" date="2019" name="Int. J. Syst. Evol. Microbiol.">
        <title>The Global Catalogue of Microorganisms (GCM) 10K type strain sequencing project: providing services to taxonomists for standard genome sequencing and annotation.</title>
        <authorList>
            <consortium name="The Broad Institute Genomics Platform"/>
            <consortium name="The Broad Institute Genome Sequencing Center for Infectious Disease"/>
            <person name="Wu L."/>
            <person name="Ma J."/>
        </authorList>
    </citation>
    <scope>NUCLEOTIDE SEQUENCE [LARGE SCALE GENOMIC DNA]</scope>
    <source>
        <strain evidence="19">JCM 17130</strain>
    </source>
</reference>
<dbReference type="Proteomes" id="UP001596013">
    <property type="component" value="Unassembled WGS sequence"/>
</dbReference>
<keyword evidence="5 14" id="KW-0812">Transmembrane</keyword>
<evidence type="ECO:0000313" key="18">
    <source>
        <dbReference type="EMBL" id="MFC5437632.1"/>
    </source>
</evidence>
<comment type="similarity">
    <text evidence="14">In the central section; belongs to the AAA ATPase family.</text>
</comment>
<keyword evidence="6 14" id="KW-0479">Metal-binding</keyword>
<evidence type="ECO:0000256" key="8">
    <source>
        <dbReference type="ARBA" id="ARBA00022801"/>
    </source>
</evidence>
<keyword evidence="12 14" id="KW-0482">Metalloprotease</keyword>
<evidence type="ECO:0000256" key="15">
    <source>
        <dbReference type="RuleBase" id="RU003651"/>
    </source>
</evidence>
<feature type="active site" evidence="14">
    <location>
        <position position="426"/>
    </location>
</feature>
<evidence type="ECO:0000256" key="1">
    <source>
        <dbReference type="ARBA" id="ARBA00004370"/>
    </source>
</evidence>
<evidence type="ECO:0000256" key="7">
    <source>
        <dbReference type="ARBA" id="ARBA00022741"/>
    </source>
</evidence>
<dbReference type="Pfam" id="PF00004">
    <property type="entry name" value="AAA"/>
    <property type="match status" value="1"/>
</dbReference>
<dbReference type="HAMAP" id="MF_01458">
    <property type="entry name" value="FtsH"/>
    <property type="match status" value="1"/>
</dbReference>
<feature type="binding site" evidence="14">
    <location>
        <position position="501"/>
    </location>
    <ligand>
        <name>Zn(2+)</name>
        <dbReference type="ChEBI" id="CHEBI:29105"/>
        <note>catalytic</note>
    </ligand>
</feature>
<keyword evidence="9 14" id="KW-0862">Zinc</keyword>
<dbReference type="InterPro" id="IPR037219">
    <property type="entry name" value="Peptidase_M41-like"/>
</dbReference>
<evidence type="ECO:0000256" key="6">
    <source>
        <dbReference type="ARBA" id="ARBA00022723"/>
    </source>
</evidence>
<evidence type="ECO:0000313" key="19">
    <source>
        <dbReference type="Proteomes" id="UP001596013"/>
    </source>
</evidence>
<keyword evidence="10 14" id="KW-0067">ATP-binding</keyword>
<keyword evidence="19" id="KW-1185">Reference proteome</keyword>
<comment type="subcellular location">
    <subcellularLocation>
        <location evidence="14">Cell membrane</location>
        <topology evidence="14">Multi-pass membrane protein</topology>
        <orientation evidence="14">Cytoplasmic side</orientation>
    </subcellularLocation>
    <subcellularLocation>
        <location evidence="1">Membrane</location>
    </subcellularLocation>
</comment>
<evidence type="ECO:0000256" key="9">
    <source>
        <dbReference type="ARBA" id="ARBA00022833"/>
    </source>
</evidence>
<evidence type="ECO:0000256" key="4">
    <source>
        <dbReference type="ARBA" id="ARBA00022670"/>
    </source>
</evidence>
<dbReference type="EC" id="3.4.24.-" evidence="14"/>
<keyword evidence="8 14" id="KW-0378">Hydrolase</keyword>
<dbReference type="CDD" id="cd19501">
    <property type="entry name" value="RecA-like_FtsH"/>
    <property type="match status" value="1"/>
</dbReference>
<evidence type="ECO:0000256" key="2">
    <source>
        <dbReference type="ARBA" id="ARBA00010044"/>
    </source>
</evidence>